<keyword evidence="3" id="KW-1185">Reference proteome</keyword>
<gene>
    <name evidence="2" type="ORF">F511_22369</name>
</gene>
<dbReference type="AlphaFoldDB" id="A0A2Z7C7C6"/>
<evidence type="ECO:0000313" key="2">
    <source>
        <dbReference type="EMBL" id="KZV40530.1"/>
    </source>
</evidence>
<feature type="region of interest" description="Disordered" evidence="1">
    <location>
        <begin position="100"/>
        <end position="131"/>
    </location>
</feature>
<evidence type="ECO:0000256" key="1">
    <source>
        <dbReference type="SAM" id="MobiDB-lite"/>
    </source>
</evidence>
<accession>A0A2Z7C7C6</accession>
<proteinExistence type="predicted"/>
<reference evidence="2 3" key="1">
    <citation type="journal article" date="2015" name="Proc. Natl. Acad. Sci. U.S.A.">
        <title>The resurrection genome of Boea hygrometrica: A blueprint for survival of dehydration.</title>
        <authorList>
            <person name="Xiao L."/>
            <person name="Yang G."/>
            <person name="Zhang L."/>
            <person name="Yang X."/>
            <person name="Zhao S."/>
            <person name="Ji Z."/>
            <person name="Zhou Q."/>
            <person name="Hu M."/>
            <person name="Wang Y."/>
            <person name="Chen M."/>
            <person name="Xu Y."/>
            <person name="Jin H."/>
            <person name="Xiao X."/>
            <person name="Hu G."/>
            <person name="Bao F."/>
            <person name="Hu Y."/>
            <person name="Wan P."/>
            <person name="Li L."/>
            <person name="Deng X."/>
            <person name="Kuang T."/>
            <person name="Xiang C."/>
            <person name="Zhu J.K."/>
            <person name="Oliver M.J."/>
            <person name="He Y."/>
        </authorList>
    </citation>
    <scope>NUCLEOTIDE SEQUENCE [LARGE SCALE GENOMIC DNA]</scope>
    <source>
        <strain evidence="3">cv. XS01</strain>
    </source>
</reference>
<evidence type="ECO:0000313" key="3">
    <source>
        <dbReference type="Proteomes" id="UP000250235"/>
    </source>
</evidence>
<feature type="compositionally biased region" description="Basic residues" evidence="1">
    <location>
        <begin position="107"/>
        <end position="118"/>
    </location>
</feature>
<name>A0A2Z7C7C6_9LAMI</name>
<protein>
    <submittedName>
        <fullName evidence="2">Uncharacterized protein</fullName>
    </submittedName>
</protein>
<sequence>MSAVVWSKTGGAKLVFLRSFDCYQLGDLIRRVGGARRNPYVREFQRQLTREFLCSFELLDLISQAVPAVFAVSCMNDALWNLLYDYCVLRSALENVTNLSRTESPRRGGRNKSNHGGRRRMEDAAAESGRGRRGAAMSRVWSLVLCRQCSPRSSINRHVMGLDRPNGPGAGPGPYGHSVQVHRRGSIIIPIDDKIGPIYTVYKRTQLTMGPQHLRLRNQNFGLTHRIMVKCLATSAHDPLGITDSACKNQSVMVSVKYGPFNTYIPIRSTTIGNPGFTAGRGFNPAGGAPGGG</sequence>
<dbReference type="Proteomes" id="UP000250235">
    <property type="component" value="Unassembled WGS sequence"/>
</dbReference>
<organism evidence="2 3">
    <name type="scientific">Dorcoceras hygrometricum</name>
    <dbReference type="NCBI Taxonomy" id="472368"/>
    <lineage>
        <taxon>Eukaryota</taxon>
        <taxon>Viridiplantae</taxon>
        <taxon>Streptophyta</taxon>
        <taxon>Embryophyta</taxon>
        <taxon>Tracheophyta</taxon>
        <taxon>Spermatophyta</taxon>
        <taxon>Magnoliopsida</taxon>
        <taxon>eudicotyledons</taxon>
        <taxon>Gunneridae</taxon>
        <taxon>Pentapetalae</taxon>
        <taxon>asterids</taxon>
        <taxon>lamiids</taxon>
        <taxon>Lamiales</taxon>
        <taxon>Gesneriaceae</taxon>
        <taxon>Didymocarpoideae</taxon>
        <taxon>Trichosporeae</taxon>
        <taxon>Loxocarpinae</taxon>
        <taxon>Dorcoceras</taxon>
    </lineage>
</organism>
<dbReference type="EMBL" id="KQ999948">
    <property type="protein sequence ID" value="KZV40530.1"/>
    <property type="molecule type" value="Genomic_DNA"/>
</dbReference>